<evidence type="ECO:0000313" key="3">
    <source>
        <dbReference type="Proteomes" id="UP000530660"/>
    </source>
</evidence>
<feature type="compositionally biased region" description="Basic and acidic residues" evidence="1">
    <location>
        <begin position="103"/>
        <end position="119"/>
    </location>
</feature>
<dbReference type="GO" id="GO:0005840">
    <property type="term" value="C:ribosome"/>
    <property type="evidence" value="ECO:0007669"/>
    <property type="project" value="UniProtKB-KW"/>
</dbReference>
<sequence>MWRRGLALLSPHGKKLFDVARTQPNYGYGQRYTRKMWIRNGHGEDSFWTLTRIIVRKQGTRLKAYGRFTWRGVTDEKEREIRGAHKREWTLFSPRGIGLDVVDARPHNMDGEQVPKRASSDQTPPPHAS</sequence>
<dbReference type="PANTHER" id="PTHR28589:SF1">
    <property type="entry name" value="SMALL RIBOSOMAL SUBUNIT PROTEIN MS34"/>
    <property type="match status" value="1"/>
</dbReference>
<accession>A0A7J7IDH7</accession>
<evidence type="ECO:0000313" key="2">
    <source>
        <dbReference type="EMBL" id="KAF6001088.1"/>
    </source>
</evidence>
<reference evidence="2 3" key="1">
    <citation type="journal article" date="2020" name="J. Phycol.">
        <title>Comparative genome analysis reveals Cyanidiococcus gen. nov., a new extremophilic red algal genus sister to Cyanidioschyzon (Cyanidioschyzonaceae, Rhodophyta).</title>
        <authorList>
            <person name="Liu S.-L."/>
            <person name="Chiang Y.-R."/>
            <person name="Yoon H.S."/>
            <person name="Fu H.-Y."/>
        </authorList>
    </citation>
    <scope>NUCLEOTIDE SEQUENCE [LARGE SCALE GENOMIC DNA]</scope>
    <source>
        <strain evidence="2 3">THAL066</strain>
    </source>
</reference>
<dbReference type="OrthoDB" id="16434at2759"/>
<dbReference type="GO" id="GO:0003735">
    <property type="term" value="F:structural constituent of ribosome"/>
    <property type="evidence" value="ECO:0007669"/>
    <property type="project" value="InterPro"/>
</dbReference>
<organism evidence="2 3">
    <name type="scientific">Cyanidiococcus yangmingshanensis</name>
    <dbReference type="NCBI Taxonomy" id="2690220"/>
    <lineage>
        <taxon>Eukaryota</taxon>
        <taxon>Rhodophyta</taxon>
        <taxon>Bangiophyceae</taxon>
        <taxon>Cyanidiales</taxon>
        <taxon>Cyanidiaceae</taxon>
        <taxon>Cyanidiococcus</taxon>
    </lineage>
</organism>
<evidence type="ECO:0000256" key="1">
    <source>
        <dbReference type="SAM" id="MobiDB-lite"/>
    </source>
</evidence>
<keyword evidence="2" id="KW-0689">Ribosomal protein</keyword>
<dbReference type="Proteomes" id="UP000530660">
    <property type="component" value="Unassembled WGS sequence"/>
</dbReference>
<keyword evidence="3" id="KW-1185">Reference proteome</keyword>
<dbReference type="GO" id="GO:0005739">
    <property type="term" value="C:mitochondrion"/>
    <property type="evidence" value="ECO:0007669"/>
    <property type="project" value="InterPro"/>
</dbReference>
<dbReference type="Pfam" id="PF16053">
    <property type="entry name" value="MRP-S34"/>
    <property type="match status" value="1"/>
</dbReference>
<dbReference type="EMBL" id="VWRR01000016">
    <property type="protein sequence ID" value="KAF6001088.1"/>
    <property type="molecule type" value="Genomic_DNA"/>
</dbReference>
<dbReference type="InterPro" id="IPR032053">
    <property type="entry name" value="Ribosomal_mS34"/>
</dbReference>
<comment type="caution">
    <text evidence="2">The sequence shown here is derived from an EMBL/GenBank/DDBJ whole genome shotgun (WGS) entry which is preliminary data.</text>
</comment>
<feature type="region of interest" description="Disordered" evidence="1">
    <location>
        <begin position="103"/>
        <end position="129"/>
    </location>
</feature>
<dbReference type="AlphaFoldDB" id="A0A7J7IDH7"/>
<dbReference type="PANTHER" id="PTHR28589">
    <property type="entry name" value="28S RIBOSOMAL PROTEIN S34, MITOCHONDRIAL"/>
    <property type="match status" value="1"/>
</dbReference>
<protein>
    <submittedName>
        <fullName evidence="2">Mitochondrial ribosomal protein S34</fullName>
    </submittedName>
</protein>
<name>A0A7J7IDH7_9RHOD</name>
<keyword evidence="2" id="KW-0687">Ribonucleoprotein</keyword>
<proteinExistence type="predicted"/>
<gene>
    <name evidence="2" type="primary">MRPS34</name>
    <name evidence="2" type="ORF">F1559_002662</name>
</gene>